<dbReference type="Proteomes" id="UP000824504">
    <property type="component" value="Chromosome"/>
</dbReference>
<evidence type="ECO:0000313" key="2">
    <source>
        <dbReference type="EMBL" id="QXT62258.1"/>
    </source>
</evidence>
<evidence type="ECO:0000313" key="3">
    <source>
        <dbReference type="Proteomes" id="UP000824504"/>
    </source>
</evidence>
<name>A0ABX8SFS2_9ACTN</name>
<dbReference type="PROSITE" id="PS51898">
    <property type="entry name" value="TYR_RECOMBINASE"/>
    <property type="match status" value="1"/>
</dbReference>
<reference evidence="2 3" key="1">
    <citation type="submission" date="2021-07" db="EMBL/GenBank/DDBJ databases">
        <title>complete genome sequencing of Tessaracoccus sp.J1M15.</title>
        <authorList>
            <person name="Bae J.-W."/>
            <person name="Kim D.-y."/>
        </authorList>
    </citation>
    <scope>NUCLEOTIDE SEQUENCE [LARGE SCALE GENOMIC DNA]</scope>
    <source>
        <strain evidence="2 3">J1M15</strain>
    </source>
</reference>
<sequence>MPHVPLHGARGSAASLLGELGVPDRMIVDILGHRDIKVTQQHYLTTRESERRKALGKAARALKLDQLTA</sequence>
<feature type="domain" description="Tyr recombinase" evidence="1">
    <location>
        <begin position="1"/>
        <end position="56"/>
    </location>
</feature>
<organism evidence="2 3">
    <name type="scientific">Tessaracoccus palaemonis</name>
    <dbReference type="NCBI Taxonomy" id="2829499"/>
    <lineage>
        <taxon>Bacteria</taxon>
        <taxon>Bacillati</taxon>
        <taxon>Actinomycetota</taxon>
        <taxon>Actinomycetes</taxon>
        <taxon>Propionibacteriales</taxon>
        <taxon>Propionibacteriaceae</taxon>
        <taxon>Tessaracoccus</taxon>
    </lineage>
</organism>
<protein>
    <recommendedName>
        <fullName evidence="1">Tyr recombinase domain-containing protein</fullName>
    </recommendedName>
</protein>
<keyword evidence="3" id="KW-1185">Reference proteome</keyword>
<dbReference type="InterPro" id="IPR002104">
    <property type="entry name" value="Integrase_catalytic"/>
</dbReference>
<evidence type="ECO:0000259" key="1">
    <source>
        <dbReference type="PROSITE" id="PS51898"/>
    </source>
</evidence>
<proteinExistence type="predicted"/>
<gene>
    <name evidence="2" type="ORF">KDB89_10895</name>
</gene>
<accession>A0ABX8SFS2</accession>
<dbReference type="EMBL" id="CP079216">
    <property type="protein sequence ID" value="QXT62258.1"/>
    <property type="molecule type" value="Genomic_DNA"/>
</dbReference>